<name>A0A853DFT0_9MICO</name>
<dbReference type="EMBL" id="JACCFW010000001">
    <property type="protein sequence ID" value="NYJ75658.1"/>
    <property type="molecule type" value="Genomic_DNA"/>
</dbReference>
<proteinExistence type="predicted"/>
<dbReference type="CDD" id="cd00413">
    <property type="entry name" value="Glyco_hydrolase_16"/>
    <property type="match status" value="1"/>
</dbReference>
<protein>
    <recommendedName>
        <fullName evidence="1">GH16 domain-containing protein</fullName>
    </recommendedName>
</protein>
<comment type="caution">
    <text evidence="2">The sequence shown here is derived from an EMBL/GenBank/DDBJ whole genome shotgun (WGS) entry which is preliminary data.</text>
</comment>
<dbReference type="InterPro" id="IPR000757">
    <property type="entry name" value="Beta-glucanase-like"/>
</dbReference>
<reference evidence="2 3" key="1">
    <citation type="submission" date="2020-07" db="EMBL/GenBank/DDBJ databases">
        <title>Sequencing the genomes of 1000 actinobacteria strains.</title>
        <authorList>
            <person name="Klenk H.-P."/>
        </authorList>
    </citation>
    <scope>NUCLEOTIDE SEQUENCE [LARGE SCALE GENOMIC DNA]</scope>
    <source>
        <strain evidence="2 3">DSM 29531</strain>
    </source>
</reference>
<sequence length="249" mass="27132">MPQGDLAGWKQVIAEDFTTDIGVGGFVVGDDGLLTDSCAAHAAYGSRLSGYQDGPTDNGGLYRVARTVSVTDSILDIHTRTDPVTGKLLSAAIYPFRAGQPSNAHTYGRWSYRLRSLDATGTGIICVSLLFPERKQDWPRSGEMDWPECDVSGAVGGNHHPAGYRTNMAEQISGLGLRLHDWHTFTLDWRKGSLSYLVDGITAFSTKTHVPSGSLKWDIQCSPDPARRTLPRNLSAHVQLDWVVAYDPA</sequence>
<dbReference type="Proteomes" id="UP000571817">
    <property type="component" value="Unassembled WGS sequence"/>
</dbReference>
<dbReference type="RefSeq" id="WP_179482499.1">
    <property type="nucleotide sequence ID" value="NZ_JACCFW010000001.1"/>
</dbReference>
<dbReference type="InterPro" id="IPR013320">
    <property type="entry name" value="ConA-like_dom_sf"/>
</dbReference>
<dbReference type="GO" id="GO:0004553">
    <property type="term" value="F:hydrolase activity, hydrolyzing O-glycosyl compounds"/>
    <property type="evidence" value="ECO:0007669"/>
    <property type="project" value="InterPro"/>
</dbReference>
<organism evidence="2 3">
    <name type="scientific">Allobranchiibius huperziae</name>
    <dbReference type="NCBI Taxonomy" id="1874116"/>
    <lineage>
        <taxon>Bacteria</taxon>
        <taxon>Bacillati</taxon>
        <taxon>Actinomycetota</taxon>
        <taxon>Actinomycetes</taxon>
        <taxon>Micrococcales</taxon>
        <taxon>Dermacoccaceae</taxon>
        <taxon>Allobranchiibius</taxon>
    </lineage>
</organism>
<dbReference type="PROSITE" id="PS51762">
    <property type="entry name" value="GH16_2"/>
    <property type="match status" value="1"/>
</dbReference>
<dbReference type="SUPFAM" id="SSF49899">
    <property type="entry name" value="Concanavalin A-like lectins/glucanases"/>
    <property type="match status" value="1"/>
</dbReference>
<dbReference type="Gene3D" id="2.60.120.200">
    <property type="match status" value="1"/>
</dbReference>
<evidence type="ECO:0000313" key="3">
    <source>
        <dbReference type="Proteomes" id="UP000571817"/>
    </source>
</evidence>
<dbReference type="AlphaFoldDB" id="A0A853DFT0"/>
<gene>
    <name evidence="2" type="ORF">HNR15_002621</name>
</gene>
<evidence type="ECO:0000259" key="1">
    <source>
        <dbReference type="PROSITE" id="PS51762"/>
    </source>
</evidence>
<accession>A0A853DFT0</accession>
<keyword evidence="3" id="KW-1185">Reference proteome</keyword>
<dbReference type="Pfam" id="PF00722">
    <property type="entry name" value="Glyco_hydro_16"/>
    <property type="match status" value="1"/>
</dbReference>
<evidence type="ECO:0000313" key="2">
    <source>
        <dbReference type="EMBL" id="NYJ75658.1"/>
    </source>
</evidence>
<dbReference type="GO" id="GO:0005975">
    <property type="term" value="P:carbohydrate metabolic process"/>
    <property type="evidence" value="ECO:0007669"/>
    <property type="project" value="InterPro"/>
</dbReference>
<feature type="domain" description="GH16" evidence="1">
    <location>
        <begin position="7"/>
        <end position="249"/>
    </location>
</feature>